<keyword evidence="3" id="KW-1185">Reference proteome</keyword>
<feature type="region of interest" description="Disordered" evidence="1">
    <location>
        <begin position="630"/>
        <end position="665"/>
    </location>
</feature>
<dbReference type="KEGG" id="pti:PHATRDRAFT_37844"/>
<feature type="compositionally biased region" description="Polar residues" evidence="1">
    <location>
        <begin position="924"/>
        <end position="935"/>
    </location>
</feature>
<feature type="region of interest" description="Disordered" evidence="1">
    <location>
        <begin position="913"/>
        <end position="940"/>
    </location>
</feature>
<feature type="region of interest" description="Disordered" evidence="1">
    <location>
        <begin position="48"/>
        <end position="114"/>
    </location>
</feature>
<dbReference type="InParanoid" id="B7G474"/>
<gene>
    <name evidence="2" type="ORF">PHATRDRAFT_37844</name>
</gene>
<evidence type="ECO:0000313" key="2">
    <source>
        <dbReference type="EMBL" id="EEC46565.1"/>
    </source>
</evidence>
<dbReference type="GeneID" id="7202649"/>
<feature type="compositionally biased region" description="Polar residues" evidence="1">
    <location>
        <begin position="853"/>
        <end position="866"/>
    </location>
</feature>
<feature type="region of interest" description="Disordered" evidence="1">
    <location>
        <begin position="1253"/>
        <end position="1285"/>
    </location>
</feature>
<feature type="region of interest" description="Disordered" evidence="1">
    <location>
        <begin position="433"/>
        <end position="452"/>
    </location>
</feature>
<dbReference type="EMBL" id="CM000616">
    <property type="protein sequence ID" value="EEC46565.1"/>
    <property type="molecule type" value="Genomic_DNA"/>
</dbReference>
<feature type="region of interest" description="Disordered" evidence="1">
    <location>
        <begin position="1036"/>
        <end position="1073"/>
    </location>
</feature>
<protein>
    <submittedName>
        <fullName evidence="2">Uncharacterized protein</fullName>
    </submittedName>
</protein>
<feature type="region of interest" description="Disordered" evidence="1">
    <location>
        <begin position="458"/>
        <end position="501"/>
    </location>
</feature>
<evidence type="ECO:0000256" key="1">
    <source>
        <dbReference type="SAM" id="MobiDB-lite"/>
    </source>
</evidence>
<sequence>MSLSSTGQYSYAVRTEKGVRYLSNEDEIKDLVRKSIQRAKKTSCLLSPERVSLPDSPGKRSVLSSLDRVETQRRASESCPRENLMAPGMNSDGDKSETASRIQPPSSPLSPSYVVKTESGDQIMMSKEQMNRYVRSSIQRAKESAATQQKKTMSKKNSVWPKVRCSNTSDSPKTTNHFSFSDYGELALDDRSTPASCPPMKPAKIIPKNSCSPFTANEALISPFTSSKSFVSKTQQLEVSRPFFTPPDDRHNRQEHSEKYDKRQRHSLMEDESSSTLWVNPLPRFSWSSLDNSQEGEEECSLASPMIESKLPIVIGESKSNLHHSCVNSAKATKSGIEIGGEKKCSALNNASNSQDPIYQANNRIMNSDIERKISAKITIIKDGLFSDVLLQAQEGDVSTETASASSLTSKSSRNKLMRDRYTLKVAEDPEVANMTLESTNGNSSPIPSNLANEMKLNSAGKAASPSSRSPDPKAMQSPSLPNSIEDKSKAESGRASTSPRKLRLQAMMAARRAALCKSPPKEKIDVNTKSEEFTLCDSKNAIPGCSTSPIYVTEVDLINSHTQSRQRRSQINVTKISTQPERSATHNHLPEQLPTLLLLKDEKNSSEYLTMSSHASKDEQIKDPVIDRSSYSNEITPPTTSDLGKYHQLVHTSSDKKKHSTQPCAENAEFTMEECDVDHSPLPMRIREDLDSPSNGSKVDKPDQSDEKEDQKTLPSIPVDEIAATSTQMTTESRPVDWHTKDDRPFVENEGKTESARSHSPDVFDGLLLTSSDDNVNSIPTQLQSLDSKLPPKGVPALIQETDCESMPTIAEPNEFEIGHRKLDKVEASVVLHFTDANEKSQVIAPRESSVLPISNGENETSMEQPSGLMEHSNSITKPCAVLKPVDVAIVSSPCVESSSRQTVATTIEDQSGPWTRTDFGNRPQSEQPTTPKWSHNRQRTVVGEKCDTRYKDLSPDIDISLTLSDGGLAEAAKVEMMRSRPASGSVSIANSPFAQSDDESLEANQDRRISHTPKRKRAIKRHLPLHHTTFRHSVQVDSPAQTLRRSNRCRNAGRSSRKIKKYAKPRHDEGDDPSEVIVTDELLLAIAAWKGVKLTAGDFNKILESQSVSGSVATRETINRTKGHSVSFSPHAIAASKMQISSQHDEKDRRSKFCVDFMDILDLGPDELTDEAGSFVDDESSKLFSRSNLACSMVLENTTNSSFEETDEDSRISFKEKNIFDSLADKLNTIMEGRDSESDMERSKEFNLRSFSFSRGDQSDTEDHTSRSFSEAEEIRQGWFKMG</sequence>
<feature type="compositionally biased region" description="Polar residues" evidence="1">
    <location>
        <begin position="144"/>
        <end position="157"/>
    </location>
</feature>
<feature type="region of interest" description="Disordered" evidence="1">
    <location>
        <begin position="985"/>
        <end position="1019"/>
    </location>
</feature>
<feature type="compositionally biased region" description="Polar residues" evidence="1">
    <location>
        <begin position="985"/>
        <end position="996"/>
    </location>
</feature>
<dbReference type="PaxDb" id="2850-Phatr37844"/>
<proteinExistence type="predicted"/>
<feature type="compositionally biased region" description="Polar residues" evidence="1">
    <location>
        <begin position="436"/>
        <end position="452"/>
    </location>
</feature>
<feature type="region of interest" description="Disordered" evidence="1">
    <location>
        <begin position="144"/>
        <end position="172"/>
    </location>
</feature>
<feature type="compositionally biased region" description="Polar residues" evidence="1">
    <location>
        <begin position="630"/>
        <end position="643"/>
    </location>
</feature>
<feature type="compositionally biased region" description="Basic and acidic residues" evidence="1">
    <location>
        <begin position="1259"/>
        <end position="1268"/>
    </location>
</feature>
<accession>B7G474</accession>
<feature type="region of interest" description="Disordered" evidence="1">
    <location>
        <begin position="853"/>
        <end position="873"/>
    </location>
</feature>
<dbReference type="Proteomes" id="UP000000759">
    <property type="component" value="Chromosome 14"/>
</dbReference>
<feature type="compositionally biased region" description="Basic and acidic residues" evidence="1">
    <location>
        <begin position="699"/>
        <end position="713"/>
    </location>
</feature>
<organism evidence="2 3">
    <name type="scientific">Phaeodactylum tricornutum (strain CCAP 1055/1)</name>
    <dbReference type="NCBI Taxonomy" id="556484"/>
    <lineage>
        <taxon>Eukaryota</taxon>
        <taxon>Sar</taxon>
        <taxon>Stramenopiles</taxon>
        <taxon>Ochrophyta</taxon>
        <taxon>Bacillariophyta</taxon>
        <taxon>Bacillariophyceae</taxon>
        <taxon>Bacillariophycidae</taxon>
        <taxon>Naviculales</taxon>
        <taxon>Phaeodactylaceae</taxon>
        <taxon>Phaeodactylum</taxon>
    </lineage>
</organism>
<feature type="compositionally biased region" description="Polar residues" evidence="1">
    <location>
        <begin position="725"/>
        <end position="734"/>
    </location>
</feature>
<name>B7G474_PHATC</name>
<evidence type="ECO:0000313" key="3">
    <source>
        <dbReference type="Proteomes" id="UP000000759"/>
    </source>
</evidence>
<feature type="region of interest" description="Disordered" evidence="1">
    <location>
        <begin position="685"/>
        <end position="765"/>
    </location>
</feature>
<feature type="region of interest" description="Disordered" evidence="1">
    <location>
        <begin position="239"/>
        <end position="272"/>
    </location>
</feature>
<feature type="compositionally biased region" description="Basic and acidic residues" evidence="1">
    <location>
        <begin position="247"/>
        <end position="261"/>
    </location>
</feature>
<dbReference type="RefSeq" id="XP_002182025.1">
    <property type="nucleotide sequence ID" value="XM_002181989.1"/>
</dbReference>
<dbReference type="HOGENOM" id="CLU_270803_0_0_1"/>
<feature type="compositionally biased region" description="Basic and acidic residues" evidence="1">
    <location>
        <begin position="735"/>
        <end position="763"/>
    </location>
</feature>
<feature type="compositionally biased region" description="Polar residues" evidence="1">
    <location>
        <begin position="1036"/>
        <end position="1046"/>
    </location>
</feature>
<feature type="compositionally biased region" description="Basic and acidic residues" evidence="1">
    <location>
        <begin position="67"/>
        <end position="80"/>
    </location>
</feature>
<reference evidence="2 3" key="1">
    <citation type="journal article" date="2008" name="Nature">
        <title>The Phaeodactylum genome reveals the evolutionary history of diatom genomes.</title>
        <authorList>
            <person name="Bowler C."/>
            <person name="Allen A.E."/>
            <person name="Badger J.H."/>
            <person name="Grimwood J."/>
            <person name="Jabbari K."/>
            <person name="Kuo A."/>
            <person name="Maheswari U."/>
            <person name="Martens C."/>
            <person name="Maumus F."/>
            <person name="Otillar R.P."/>
            <person name="Rayko E."/>
            <person name="Salamov A."/>
            <person name="Vandepoele K."/>
            <person name="Beszteri B."/>
            <person name="Gruber A."/>
            <person name="Heijde M."/>
            <person name="Katinka M."/>
            <person name="Mock T."/>
            <person name="Valentin K."/>
            <person name="Verret F."/>
            <person name="Berges J.A."/>
            <person name="Brownlee C."/>
            <person name="Cadoret J.P."/>
            <person name="Chiovitti A."/>
            <person name="Choi C.J."/>
            <person name="Coesel S."/>
            <person name="De Martino A."/>
            <person name="Detter J.C."/>
            <person name="Durkin C."/>
            <person name="Falciatore A."/>
            <person name="Fournet J."/>
            <person name="Haruta M."/>
            <person name="Huysman M.J."/>
            <person name="Jenkins B.D."/>
            <person name="Jiroutova K."/>
            <person name="Jorgensen R.E."/>
            <person name="Joubert Y."/>
            <person name="Kaplan A."/>
            <person name="Kroger N."/>
            <person name="Kroth P.G."/>
            <person name="La Roche J."/>
            <person name="Lindquist E."/>
            <person name="Lommer M."/>
            <person name="Martin-Jezequel V."/>
            <person name="Lopez P.J."/>
            <person name="Lucas S."/>
            <person name="Mangogna M."/>
            <person name="McGinnis K."/>
            <person name="Medlin L.K."/>
            <person name="Montsant A."/>
            <person name="Oudot-Le Secq M.P."/>
            <person name="Napoli C."/>
            <person name="Obornik M."/>
            <person name="Parker M.S."/>
            <person name="Petit J.L."/>
            <person name="Porcel B.M."/>
            <person name="Poulsen N."/>
            <person name="Robison M."/>
            <person name="Rychlewski L."/>
            <person name="Rynearson T.A."/>
            <person name="Schmutz J."/>
            <person name="Shapiro H."/>
            <person name="Siaut M."/>
            <person name="Stanley M."/>
            <person name="Sussman M.R."/>
            <person name="Taylor A.R."/>
            <person name="Vardi A."/>
            <person name="von Dassow P."/>
            <person name="Vyverman W."/>
            <person name="Willis A."/>
            <person name="Wyrwicz L.S."/>
            <person name="Rokhsar D.S."/>
            <person name="Weissenbach J."/>
            <person name="Armbrust E.V."/>
            <person name="Green B.R."/>
            <person name="Van de Peer Y."/>
            <person name="Grigoriev I.V."/>
        </authorList>
    </citation>
    <scope>NUCLEOTIDE SEQUENCE [LARGE SCALE GENOMIC DNA]</scope>
    <source>
        <strain evidence="2 3">CCAP 1055/1</strain>
    </source>
</reference>
<feature type="compositionally biased region" description="Basic residues" evidence="1">
    <location>
        <begin position="1057"/>
        <end position="1066"/>
    </location>
</feature>
<reference evidence="3" key="2">
    <citation type="submission" date="2008-08" db="EMBL/GenBank/DDBJ databases">
        <authorList>
            <consortium name="Diatom Consortium"/>
            <person name="Grigoriev I."/>
            <person name="Grimwood J."/>
            <person name="Kuo A."/>
            <person name="Otillar R.P."/>
            <person name="Salamov A."/>
            <person name="Detter J.C."/>
            <person name="Lindquist E."/>
            <person name="Shapiro H."/>
            <person name="Lucas S."/>
            <person name="Glavina del Rio T."/>
            <person name="Pitluck S."/>
            <person name="Rokhsar D."/>
            <person name="Bowler C."/>
        </authorList>
    </citation>
    <scope>GENOME REANNOTATION</scope>
    <source>
        <strain evidence="3">CCAP 1055/1</strain>
    </source>
</reference>